<dbReference type="VEuPathDB" id="MicrosporidiaDB:DI09_27p50"/>
<keyword evidence="3" id="KW-1185">Reference proteome</keyword>
<accession>A0A098VVK8</accession>
<dbReference type="EMBL" id="JMKJ01000199">
    <property type="protein sequence ID" value="KGG51766.1"/>
    <property type="molecule type" value="Genomic_DNA"/>
</dbReference>
<proteinExistence type="predicted"/>
<organism evidence="2 3">
    <name type="scientific">Mitosporidium daphniae</name>
    <dbReference type="NCBI Taxonomy" id="1485682"/>
    <lineage>
        <taxon>Eukaryota</taxon>
        <taxon>Fungi</taxon>
        <taxon>Fungi incertae sedis</taxon>
        <taxon>Microsporidia</taxon>
        <taxon>Mitosporidium</taxon>
    </lineage>
</organism>
<evidence type="ECO:0000256" key="1">
    <source>
        <dbReference type="SAM" id="MobiDB-lite"/>
    </source>
</evidence>
<sequence>MEPPIEEHSTILNDLFKASEAIVRESSIKIPLLVAKPLKVADALSKIRAKAITRAKRQNNSGTLPIWGKEEEKKENTCFSVSSDEEDNATHRDFDKNGRLKDHGEHTYAQSFSERLEDQTDPSSDNYEASAENPALNRVYSDPISSGEENEHPDDQEQSEEEEVENSLPAMIGANQSVEEKKVDPSAAFKKGNSAYIKMIASELQKTARRSAYVDEEAEEEGVEVPNDFDEISQEAGLASNFISEIQDLIDDEEDGKNDGSSLHQSMFARQMISESLEESEMIARLLEEKKQTRLSNLALKRKYGRRAATSVDAQKEDNHRFSSPMAVLHALSVNDEDEKESDVEDPELLDFLSWREQNNVVDTNKGQEKTLPAALSTGGPRSFASSATLMISTAAVGTKKRTSEDILKRLGALDFVSSTGGQNASSFTVKK</sequence>
<dbReference type="AlphaFoldDB" id="A0A098VVK8"/>
<feature type="region of interest" description="Disordered" evidence="1">
    <location>
        <begin position="55"/>
        <end position="188"/>
    </location>
</feature>
<evidence type="ECO:0000313" key="3">
    <source>
        <dbReference type="Proteomes" id="UP000029725"/>
    </source>
</evidence>
<dbReference type="HOGENOM" id="CLU_634734_0_0_1"/>
<dbReference type="RefSeq" id="XP_013238218.1">
    <property type="nucleotide sequence ID" value="XM_013382764.1"/>
</dbReference>
<feature type="compositionally biased region" description="Acidic residues" evidence="1">
    <location>
        <begin position="156"/>
        <end position="165"/>
    </location>
</feature>
<evidence type="ECO:0000313" key="2">
    <source>
        <dbReference type="EMBL" id="KGG51766.1"/>
    </source>
</evidence>
<gene>
    <name evidence="2" type="ORF">DI09_27p50</name>
</gene>
<reference evidence="2 3" key="1">
    <citation type="submission" date="2014-04" db="EMBL/GenBank/DDBJ databases">
        <title>A new species of microsporidia sheds light on the evolution of extreme parasitism.</title>
        <authorList>
            <person name="Haag K.L."/>
            <person name="James T.Y."/>
            <person name="Larsson R."/>
            <person name="Schaer T.M."/>
            <person name="Refardt D."/>
            <person name="Pombert J.-F."/>
            <person name="Ebert D."/>
        </authorList>
    </citation>
    <scope>NUCLEOTIDE SEQUENCE [LARGE SCALE GENOMIC DNA]</scope>
    <source>
        <strain evidence="2 3">UGP3</strain>
        <tissue evidence="2">Spores</tissue>
    </source>
</reference>
<dbReference type="Proteomes" id="UP000029725">
    <property type="component" value="Unassembled WGS sequence"/>
</dbReference>
<dbReference type="GeneID" id="25259348"/>
<protein>
    <submittedName>
        <fullName evidence="2">Uncharacterized protein</fullName>
    </submittedName>
</protein>
<feature type="compositionally biased region" description="Basic and acidic residues" evidence="1">
    <location>
        <begin position="88"/>
        <end position="106"/>
    </location>
</feature>
<name>A0A098VVK8_9MICR</name>
<comment type="caution">
    <text evidence="2">The sequence shown here is derived from an EMBL/GenBank/DDBJ whole genome shotgun (WGS) entry which is preliminary data.</text>
</comment>